<organism evidence="5 6">
    <name type="scientific">Hyunsoonleella aestuarii</name>
    <dbReference type="NCBI Taxonomy" id="912802"/>
    <lineage>
        <taxon>Bacteria</taxon>
        <taxon>Pseudomonadati</taxon>
        <taxon>Bacteroidota</taxon>
        <taxon>Flavobacteriia</taxon>
        <taxon>Flavobacteriales</taxon>
        <taxon>Flavobacteriaceae</taxon>
    </lineage>
</organism>
<dbReference type="Proteomes" id="UP001500027">
    <property type="component" value="Unassembled WGS sequence"/>
</dbReference>
<reference evidence="6" key="1">
    <citation type="journal article" date="2019" name="Int. J. Syst. Evol. Microbiol.">
        <title>The Global Catalogue of Microorganisms (GCM) 10K type strain sequencing project: providing services to taxonomists for standard genome sequencing and annotation.</title>
        <authorList>
            <consortium name="The Broad Institute Genomics Platform"/>
            <consortium name="The Broad Institute Genome Sequencing Center for Infectious Disease"/>
            <person name="Wu L."/>
            <person name="Ma J."/>
        </authorList>
    </citation>
    <scope>NUCLEOTIDE SEQUENCE [LARGE SCALE GENOMIC DNA]</scope>
    <source>
        <strain evidence="6">JCM 17452</strain>
    </source>
</reference>
<evidence type="ECO:0000256" key="2">
    <source>
        <dbReference type="SAM" id="SignalP"/>
    </source>
</evidence>
<dbReference type="Pfam" id="PF18962">
    <property type="entry name" value="Por_Secre_tail"/>
    <property type="match status" value="1"/>
</dbReference>
<evidence type="ECO:0000259" key="3">
    <source>
        <dbReference type="Pfam" id="PF09603"/>
    </source>
</evidence>
<dbReference type="InterPro" id="IPR026444">
    <property type="entry name" value="Secre_tail"/>
</dbReference>
<evidence type="ECO:0000313" key="5">
    <source>
        <dbReference type="EMBL" id="GAA4268892.1"/>
    </source>
</evidence>
<keyword evidence="6" id="KW-1185">Reference proteome</keyword>
<evidence type="ECO:0000313" key="6">
    <source>
        <dbReference type="Proteomes" id="UP001500027"/>
    </source>
</evidence>
<feature type="signal peptide" evidence="2">
    <location>
        <begin position="1"/>
        <end position="19"/>
    </location>
</feature>
<dbReference type="NCBIfam" id="TIGR04183">
    <property type="entry name" value="Por_Secre_tail"/>
    <property type="match status" value="1"/>
</dbReference>
<name>A0ABP8E9K4_9FLAO</name>
<dbReference type="Pfam" id="PF09603">
    <property type="entry name" value="Fib_succ_major"/>
    <property type="match status" value="1"/>
</dbReference>
<sequence length="304" mass="33714">MKKNYFIFLLSLSSFVTFAQVDDIDGNSYATVIIGTQEWMAENLNTTRFSNGDPIPNITDINAFYNAGDPAWAYYANNISNGDIYGKLYNGLVAVDSRNCCPTGWKVPTDSDWTTLVDFMGGEAVAGTKLKNSTVWNGTDEVGFNAMPGGLRYALAGDLNEGTLFGQGFWWSSEYSSSVDIFFYRTETFAPNFYRSAENYTLGMSIRCIKDASLGLNENVSDFQDSFVSPNPFSSRATLVLNKKIEGSITIKIFNTYGQKVKEVFESANNSITIDGTALSEGFYFYTVNTSDNRILNGKFIIKN</sequence>
<dbReference type="NCBIfam" id="TIGR02145">
    <property type="entry name" value="Fib_succ_major"/>
    <property type="match status" value="1"/>
</dbReference>
<evidence type="ECO:0000256" key="1">
    <source>
        <dbReference type="ARBA" id="ARBA00022729"/>
    </source>
</evidence>
<evidence type="ECO:0008006" key="7">
    <source>
        <dbReference type="Google" id="ProtNLM"/>
    </source>
</evidence>
<proteinExistence type="predicted"/>
<dbReference type="RefSeq" id="WP_139001178.1">
    <property type="nucleotide sequence ID" value="NZ_BAABAV010000001.1"/>
</dbReference>
<evidence type="ECO:0000259" key="4">
    <source>
        <dbReference type="Pfam" id="PF18962"/>
    </source>
</evidence>
<feature type="chain" id="PRO_5047436805" description="T9SS type A sorting domain-containing protein" evidence="2">
    <location>
        <begin position="20"/>
        <end position="304"/>
    </location>
</feature>
<keyword evidence="1 2" id="KW-0732">Signal</keyword>
<feature type="domain" description="Secretion system C-terminal sorting" evidence="4">
    <location>
        <begin position="229"/>
        <end position="302"/>
    </location>
</feature>
<gene>
    <name evidence="5" type="ORF">GCM10022257_09930</name>
</gene>
<dbReference type="EMBL" id="BAABAV010000001">
    <property type="protein sequence ID" value="GAA4268892.1"/>
    <property type="molecule type" value="Genomic_DNA"/>
</dbReference>
<accession>A0ABP8E9K4</accession>
<feature type="domain" description="Fibrobacter succinogenes major paralogous" evidence="3">
    <location>
        <begin position="32"/>
        <end position="210"/>
    </location>
</feature>
<protein>
    <recommendedName>
        <fullName evidence="7">T9SS type A sorting domain-containing protein</fullName>
    </recommendedName>
</protein>
<comment type="caution">
    <text evidence="5">The sequence shown here is derived from an EMBL/GenBank/DDBJ whole genome shotgun (WGS) entry which is preliminary data.</text>
</comment>
<dbReference type="InterPro" id="IPR011871">
    <property type="entry name" value="Fib_succ_major"/>
</dbReference>